<evidence type="ECO:0000256" key="3">
    <source>
        <dbReference type="ARBA" id="ARBA00022525"/>
    </source>
</evidence>
<evidence type="ECO:0000256" key="1">
    <source>
        <dbReference type="ARBA" id="ARBA00004613"/>
    </source>
</evidence>
<feature type="chain" id="PRO_5044262307" evidence="5">
    <location>
        <begin position="20"/>
        <end position="181"/>
    </location>
</feature>
<dbReference type="GO" id="GO:0005576">
    <property type="term" value="C:extracellular region"/>
    <property type="evidence" value="ECO:0007669"/>
    <property type="project" value="UniProtKB-SubCell"/>
</dbReference>
<dbReference type="PANTHER" id="PTHR33191:SF58">
    <property type="entry name" value="RIPENING-RELATED PROTEIN 1"/>
    <property type="match status" value="1"/>
</dbReference>
<organism evidence="6 7">
    <name type="scientific">Dioscorea cayennensis subsp. rotundata</name>
    <name type="common">White Guinea yam</name>
    <name type="synonym">Dioscorea rotundata</name>
    <dbReference type="NCBI Taxonomy" id="55577"/>
    <lineage>
        <taxon>Eukaryota</taxon>
        <taxon>Viridiplantae</taxon>
        <taxon>Streptophyta</taxon>
        <taxon>Embryophyta</taxon>
        <taxon>Tracheophyta</taxon>
        <taxon>Spermatophyta</taxon>
        <taxon>Magnoliopsida</taxon>
        <taxon>Liliopsida</taxon>
        <taxon>Dioscoreales</taxon>
        <taxon>Dioscoreaceae</taxon>
        <taxon>Dioscorea</taxon>
    </lineage>
</organism>
<dbReference type="GeneID" id="120272261"/>
<feature type="signal peptide" evidence="5">
    <location>
        <begin position="1"/>
        <end position="19"/>
    </location>
</feature>
<name>A0AB40C6J3_DIOCR</name>
<sequence>MAQLALLLLLLASLSIASSSFTKSCHPSGYLWRKAGGGCLASDPDCCQPEKKYPKYLCSPPVTNSTPATMTLAHFSTAEDYPTSCDSRSHSDSELIVALSTGWYNGGSRCLKSINIHGNGRSVLAKVVDECDSMNGCDADHDYEKPCANNVVDASRAVWKALGITKSQMAAGAHKIIWSDV</sequence>
<proteinExistence type="inferred from homology"/>
<evidence type="ECO:0000313" key="7">
    <source>
        <dbReference type="RefSeq" id="XP_039134964.1"/>
    </source>
</evidence>
<dbReference type="AlphaFoldDB" id="A0AB40C6J3"/>
<dbReference type="Pfam" id="PF24300">
    <property type="entry name" value="KWL1"/>
    <property type="match status" value="1"/>
</dbReference>
<evidence type="ECO:0000256" key="5">
    <source>
        <dbReference type="SAM" id="SignalP"/>
    </source>
</evidence>
<dbReference type="PANTHER" id="PTHR33191">
    <property type="entry name" value="RIPENING-RELATED PROTEIN 2-RELATED"/>
    <property type="match status" value="1"/>
</dbReference>
<keyword evidence="3" id="KW-0964">Secreted</keyword>
<evidence type="ECO:0000256" key="2">
    <source>
        <dbReference type="ARBA" id="ARBA00005592"/>
    </source>
</evidence>
<evidence type="ECO:0000313" key="6">
    <source>
        <dbReference type="Proteomes" id="UP001515500"/>
    </source>
</evidence>
<reference evidence="7" key="1">
    <citation type="submission" date="2025-08" db="UniProtKB">
        <authorList>
            <consortium name="RefSeq"/>
        </authorList>
    </citation>
    <scope>IDENTIFICATION</scope>
</reference>
<keyword evidence="6" id="KW-1185">Reference proteome</keyword>
<dbReference type="CDD" id="cd22270">
    <property type="entry name" value="DPBB_kiwellin-like"/>
    <property type="match status" value="1"/>
</dbReference>
<dbReference type="Proteomes" id="UP001515500">
    <property type="component" value="Chromosome 11"/>
</dbReference>
<gene>
    <name evidence="7" type="primary">LOC120272261</name>
</gene>
<dbReference type="Gene3D" id="2.40.40.10">
    <property type="entry name" value="RlpA-like domain"/>
    <property type="match status" value="1"/>
</dbReference>
<dbReference type="SUPFAM" id="SSF50685">
    <property type="entry name" value="Barwin-like endoglucanases"/>
    <property type="match status" value="1"/>
</dbReference>
<dbReference type="InterPro" id="IPR039271">
    <property type="entry name" value="Kiwellin-like"/>
</dbReference>
<evidence type="ECO:0000256" key="4">
    <source>
        <dbReference type="ARBA" id="ARBA00022729"/>
    </source>
</evidence>
<accession>A0AB40C6J3</accession>
<comment type="similarity">
    <text evidence="2">Belongs to the kiwellin family.</text>
</comment>
<comment type="subcellular location">
    <subcellularLocation>
        <location evidence="1">Secreted</location>
    </subcellularLocation>
</comment>
<dbReference type="InterPro" id="IPR036908">
    <property type="entry name" value="RlpA-like_sf"/>
</dbReference>
<keyword evidence="4 5" id="KW-0732">Signal</keyword>
<dbReference type="RefSeq" id="XP_039134964.1">
    <property type="nucleotide sequence ID" value="XM_039279030.1"/>
</dbReference>
<protein>
    <submittedName>
        <fullName evidence="7">Ripening-related protein 1</fullName>
    </submittedName>
</protein>